<comment type="caution">
    <text evidence="2">The sequence shown here is derived from an EMBL/GenBank/DDBJ whole genome shotgun (WGS) entry which is preliminary data.</text>
</comment>
<dbReference type="SMART" id="SM00849">
    <property type="entry name" value="Lactamase_B"/>
    <property type="match status" value="1"/>
</dbReference>
<dbReference type="PANTHER" id="PTHR42951:SF17">
    <property type="entry name" value="METALLO-BETA-LACTAMASE DOMAIN-CONTAINING PROTEIN"/>
    <property type="match status" value="1"/>
</dbReference>
<dbReference type="CDD" id="cd07721">
    <property type="entry name" value="yflN-like_MBL-fold"/>
    <property type="match status" value="1"/>
</dbReference>
<dbReference type="GO" id="GO:0016787">
    <property type="term" value="F:hydrolase activity"/>
    <property type="evidence" value="ECO:0007669"/>
    <property type="project" value="UniProtKB-KW"/>
</dbReference>
<dbReference type="EMBL" id="QUMW01000012">
    <property type="protein sequence ID" value="REG23754.1"/>
    <property type="molecule type" value="Genomic_DNA"/>
</dbReference>
<evidence type="ECO:0000313" key="2">
    <source>
        <dbReference type="EMBL" id="REG23754.1"/>
    </source>
</evidence>
<organism evidence="2 3">
    <name type="scientific">Jeotgalicoccus halotolerans</name>
    <dbReference type="NCBI Taxonomy" id="157227"/>
    <lineage>
        <taxon>Bacteria</taxon>
        <taxon>Bacillati</taxon>
        <taxon>Bacillota</taxon>
        <taxon>Bacilli</taxon>
        <taxon>Bacillales</taxon>
        <taxon>Staphylococcaceae</taxon>
        <taxon>Jeotgalicoccus</taxon>
    </lineage>
</organism>
<protein>
    <submittedName>
        <fullName evidence="2">Glyoxylase-like metal-dependent hydrolase (Beta-lactamase superfamily II)</fullName>
    </submittedName>
</protein>
<reference evidence="2 3" key="1">
    <citation type="submission" date="2018-08" db="EMBL/GenBank/DDBJ databases">
        <title>Genomic Encyclopedia of Type Strains, Phase IV (KMG-IV): sequencing the most valuable type-strain genomes for metagenomic binning, comparative biology and taxonomic classification.</title>
        <authorList>
            <person name="Goeker M."/>
        </authorList>
    </citation>
    <scope>NUCLEOTIDE SEQUENCE [LARGE SCALE GENOMIC DNA]</scope>
    <source>
        <strain evidence="2 3">DSM 17274</strain>
    </source>
</reference>
<dbReference type="RefSeq" id="WP_115885303.1">
    <property type="nucleotide sequence ID" value="NZ_CBCSHX010000006.1"/>
</dbReference>
<proteinExistence type="predicted"/>
<name>A0A3E0AVH3_9STAP</name>
<feature type="domain" description="Metallo-beta-lactamase" evidence="1">
    <location>
        <begin position="38"/>
        <end position="248"/>
    </location>
</feature>
<dbReference type="AlphaFoldDB" id="A0A3E0AVH3"/>
<evidence type="ECO:0000313" key="3">
    <source>
        <dbReference type="Proteomes" id="UP000257076"/>
    </source>
</evidence>
<dbReference type="InterPro" id="IPR001279">
    <property type="entry name" value="Metallo-B-lactamas"/>
</dbReference>
<dbReference type="SUPFAM" id="SSF56281">
    <property type="entry name" value="Metallo-hydrolase/oxidoreductase"/>
    <property type="match status" value="1"/>
</dbReference>
<sequence length="281" mass="31200">MAASMHYGDDYKYLPVTSKENGKGVEVLTDLYQYTVQIVNVVFYGRPDDGDLVLIDAGMPKSSEKIIEAAKERFGENSKPKAIILTHGHFDHVGAVIELSEHWDVPVYAHKLELPYLNGMKDYQAPDPSVYGGMVAKMSPMFPHAGIDITERLHELPADGSVPYMPDFEWVHTPGHAEGHVSFYREKDKALIAGDAFITVKQDSLYNVLTQEKNIYGPPRYFTADWEAAQASVEKLASVNPEIAITGHGQPMTGNELAEALDKLVNNFDEIAKPDSGKYIE</sequence>
<dbReference type="InterPro" id="IPR036866">
    <property type="entry name" value="RibonucZ/Hydroxyglut_hydro"/>
</dbReference>
<dbReference type="PANTHER" id="PTHR42951">
    <property type="entry name" value="METALLO-BETA-LACTAMASE DOMAIN-CONTAINING"/>
    <property type="match status" value="1"/>
</dbReference>
<dbReference type="Proteomes" id="UP000257076">
    <property type="component" value="Unassembled WGS sequence"/>
</dbReference>
<dbReference type="OrthoDB" id="9802248at2"/>
<gene>
    <name evidence="2" type="ORF">DFR63_1500</name>
</gene>
<keyword evidence="3" id="KW-1185">Reference proteome</keyword>
<dbReference type="Gene3D" id="3.60.15.10">
    <property type="entry name" value="Ribonuclease Z/Hydroxyacylglutathione hydrolase-like"/>
    <property type="match status" value="1"/>
</dbReference>
<keyword evidence="2" id="KW-0378">Hydrolase</keyword>
<accession>A0A3E0AVH3</accession>
<dbReference type="InterPro" id="IPR050855">
    <property type="entry name" value="NDM-1-like"/>
</dbReference>
<dbReference type="Pfam" id="PF00753">
    <property type="entry name" value="Lactamase_B"/>
    <property type="match status" value="1"/>
</dbReference>
<evidence type="ECO:0000259" key="1">
    <source>
        <dbReference type="SMART" id="SM00849"/>
    </source>
</evidence>